<evidence type="ECO:0000256" key="6">
    <source>
        <dbReference type="ARBA" id="ARBA00023136"/>
    </source>
</evidence>
<evidence type="ECO:0000256" key="5">
    <source>
        <dbReference type="ARBA" id="ARBA00022989"/>
    </source>
</evidence>
<name>A0AAD4MR75_9BILA</name>
<comment type="subcellular location">
    <subcellularLocation>
        <location evidence="1">Membrane</location>
        <topology evidence="1">Single-pass type II membrane protein</topology>
    </subcellularLocation>
</comment>
<protein>
    <submittedName>
        <fullName evidence="7">Glycoprotein-N-acetylgalactosamine 3-beta-galactosyltransferase 1</fullName>
    </submittedName>
</protein>
<dbReference type="EMBL" id="JAKKPZ010000070">
    <property type="protein sequence ID" value="KAI1704239.1"/>
    <property type="molecule type" value="Genomic_DNA"/>
</dbReference>
<dbReference type="AlphaFoldDB" id="A0AAD4MR75"/>
<proteinExistence type="inferred from homology"/>
<dbReference type="Proteomes" id="UP001201812">
    <property type="component" value="Unassembled WGS sequence"/>
</dbReference>
<evidence type="ECO:0000313" key="7">
    <source>
        <dbReference type="EMBL" id="KAI1704239.1"/>
    </source>
</evidence>
<dbReference type="InterPro" id="IPR026050">
    <property type="entry name" value="C1GALT1/C1GALT1_chp1"/>
</dbReference>
<accession>A0AAD4MR75</accession>
<dbReference type="PANTHER" id="PTHR23033">
    <property type="entry name" value="BETA1,3-GALACTOSYLTRANSFERASE"/>
    <property type="match status" value="1"/>
</dbReference>
<keyword evidence="6" id="KW-0472">Membrane</keyword>
<keyword evidence="5" id="KW-1133">Transmembrane helix</keyword>
<dbReference type="GO" id="GO:0016020">
    <property type="term" value="C:membrane"/>
    <property type="evidence" value="ECO:0007669"/>
    <property type="project" value="UniProtKB-SubCell"/>
</dbReference>
<keyword evidence="3" id="KW-0812">Transmembrane</keyword>
<evidence type="ECO:0000256" key="4">
    <source>
        <dbReference type="ARBA" id="ARBA00022968"/>
    </source>
</evidence>
<evidence type="ECO:0000256" key="1">
    <source>
        <dbReference type="ARBA" id="ARBA00004606"/>
    </source>
</evidence>
<comment type="similarity">
    <text evidence="2">Belongs to the glycosyltransferase 31 family. Beta3-Gal-T subfamily.</text>
</comment>
<comment type="caution">
    <text evidence="7">The sequence shown here is derived from an EMBL/GenBank/DDBJ whole genome shotgun (WGS) entry which is preliminary data.</text>
</comment>
<keyword evidence="8" id="KW-1185">Reference proteome</keyword>
<evidence type="ECO:0000256" key="2">
    <source>
        <dbReference type="ARBA" id="ARBA00006462"/>
    </source>
</evidence>
<evidence type="ECO:0000256" key="3">
    <source>
        <dbReference type="ARBA" id="ARBA00022692"/>
    </source>
</evidence>
<dbReference type="Gene3D" id="3.90.550.50">
    <property type="match status" value="1"/>
</dbReference>
<sequence>MSGGGGYVLSRAAFKKVVEEGLPDPEKCYVDHADVDSNEVVSEDLELGRCLSRLGVKADDSRNSKLDSQIGPAKIGPFDTPIFTIPPWKKLVLPKQEKFNILE</sequence>
<dbReference type="PANTHER" id="PTHR23033:SF14">
    <property type="entry name" value="GLYCOPROTEIN-N-ACETYLGALACTOSAMINE 3-BETA-GALACTOSYLTRANSFERASE 1-RELATED"/>
    <property type="match status" value="1"/>
</dbReference>
<reference evidence="7" key="1">
    <citation type="submission" date="2022-01" db="EMBL/GenBank/DDBJ databases">
        <title>Genome Sequence Resource for Two Populations of Ditylenchus destructor, the Migratory Endoparasitic Phytonematode.</title>
        <authorList>
            <person name="Zhang H."/>
            <person name="Lin R."/>
            <person name="Xie B."/>
        </authorList>
    </citation>
    <scope>NUCLEOTIDE SEQUENCE</scope>
    <source>
        <strain evidence="7">BazhouSP</strain>
    </source>
</reference>
<organism evidence="7 8">
    <name type="scientific">Ditylenchus destructor</name>
    <dbReference type="NCBI Taxonomy" id="166010"/>
    <lineage>
        <taxon>Eukaryota</taxon>
        <taxon>Metazoa</taxon>
        <taxon>Ecdysozoa</taxon>
        <taxon>Nematoda</taxon>
        <taxon>Chromadorea</taxon>
        <taxon>Rhabditida</taxon>
        <taxon>Tylenchina</taxon>
        <taxon>Tylenchomorpha</taxon>
        <taxon>Sphaerularioidea</taxon>
        <taxon>Anguinidae</taxon>
        <taxon>Anguininae</taxon>
        <taxon>Ditylenchus</taxon>
    </lineage>
</organism>
<dbReference type="GO" id="GO:0016263">
    <property type="term" value="F:glycoprotein-N-acetylgalactosamine 3-beta-galactosyltransferase activity"/>
    <property type="evidence" value="ECO:0007669"/>
    <property type="project" value="TreeGrafter"/>
</dbReference>
<gene>
    <name evidence="7" type="ORF">DdX_14358</name>
</gene>
<keyword evidence="4" id="KW-0735">Signal-anchor</keyword>
<evidence type="ECO:0000313" key="8">
    <source>
        <dbReference type="Proteomes" id="UP001201812"/>
    </source>
</evidence>